<dbReference type="CDD" id="cd06261">
    <property type="entry name" value="TM_PBP2"/>
    <property type="match status" value="1"/>
</dbReference>
<evidence type="ECO:0000259" key="14">
    <source>
        <dbReference type="PROSITE" id="PS50928"/>
    </source>
</evidence>
<dbReference type="GO" id="GO:0006865">
    <property type="term" value="P:amino acid transport"/>
    <property type="evidence" value="ECO:0007669"/>
    <property type="project" value="UniProtKB-KW"/>
</dbReference>
<proteinExistence type="inferred from homology"/>
<evidence type="ECO:0000256" key="9">
    <source>
        <dbReference type="ARBA" id="ARBA00023136"/>
    </source>
</evidence>
<dbReference type="GO" id="GO:0043190">
    <property type="term" value="C:ATP-binding cassette (ABC) transporter complex"/>
    <property type="evidence" value="ECO:0007669"/>
    <property type="project" value="InterPro"/>
</dbReference>
<reference evidence="15" key="1">
    <citation type="submission" date="2020-08" db="EMBL/GenBank/DDBJ databases">
        <title>Ramlibacter sp. GTP1 16S ribosomal RNA gene genome sequencing and assembly.</title>
        <authorList>
            <person name="Kang M."/>
        </authorList>
    </citation>
    <scope>NUCLEOTIDE SEQUENCE</scope>
    <source>
        <strain evidence="15">GTP1</strain>
    </source>
</reference>
<feature type="transmembrane region" description="Helical" evidence="13">
    <location>
        <begin position="20"/>
        <end position="45"/>
    </location>
</feature>
<evidence type="ECO:0000256" key="11">
    <source>
        <dbReference type="ARBA" id="ARBA00062718"/>
    </source>
</evidence>
<comment type="function">
    <text evidence="10">Part of the ABC transporter complex GltIJKL involved in glutamate and aspartate uptake. Probably responsible for the translocation of the substrate across the membrane.</text>
</comment>
<keyword evidence="6 13" id="KW-0812">Transmembrane</keyword>
<dbReference type="GO" id="GO:0022857">
    <property type="term" value="F:transmembrane transporter activity"/>
    <property type="evidence" value="ECO:0007669"/>
    <property type="project" value="InterPro"/>
</dbReference>
<dbReference type="InterPro" id="IPR043429">
    <property type="entry name" value="ArtM/GltK/GlnP/TcyL/YhdX-like"/>
</dbReference>
<evidence type="ECO:0000256" key="3">
    <source>
        <dbReference type="ARBA" id="ARBA00010072"/>
    </source>
</evidence>
<name>A0A923MCF7_9BURK</name>
<dbReference type="Proteomes" id="UP000596827">
    <property type="component" value="Unassembled WGS sequence"/>
</dbReference>
<comment type="caution">
    <text evidence="15">The sequence shown here is derived from an EMBL/GenBank/DDBJ whole genome shotgun (WGS) entry which is preliminary data.</text>
</comment>
<dbReference type="PANTHER" id="PTHR30614">
    <property type="entry name" value="MEMBRANE COMPONENT OF AMINO ACID ABC TRANSPORTER"/>
    <property type="match status" value="1"/>
</dbReference>
<dbReference type="Pfam" id="PF00528">
    <property type="entry name" value="BPD_transp_1"/>
    <property type="match status" value="1"/>
</dbReference>
<sequence>MNYQWNFKAVLAYWPMFLEGLYGTVSIACVAVLIGLVAGGVLAAMRLSRTKWLRWPAAFYIDFYRNTPGIVHFFWFYYALPVLTSIRLGAFEAAVIALSTQSAAFYAEVFRGGINSIARGQWEGAFALGMTRLQAARRVIVPQAARRMIPPLTERTFELLKTTSLASTLAYSELLYQAMQVTSTTFRPLEVYTLVAAIYFVMLFVLSKLAGVAERRLALA</sequence>
<evidence type="ECO:0000256" key="7">
    <source>
        <dbReference type="ARBA" id="ARBA00022970"/>
    </source>
</evidence>
<evidence type="ECO:0000256" key="8">
    <source>
        <dbReference type="ARBA" id="ARBA00022989"/>
    </source>
</evidence>
<evidence type="ECO:0000256" key="2">
    <source>
        <dbReference type="ARBA" id="ARBA00004429"/>
    </source>
</evidence>
<keyword evidence="5" id="KW-1003">Cell membrane</keyword>
<comment type="subcellular location">
    <subcellularLocation>
        <location evidence="2">Cell inner membrane</location>
        <topology evidence="2">Multi-pass membrane protein</topology>
    </subcellularLocation>
    <subcellularLocation>
        <location evidence="13">Cell membrane</location>
        <topology evidence="13">Multi-pass membrane protein</topology>
    </subcellularLocation>
</comment>
<protein>
    <recommendedName>
        <fullName evidence="12">Glutamate/aspartate import permease protein GltK</fullName>
    </recommendedName>
</protein>
<gene>
    <name evidence="15" type="ORF">H8R02_25400</name>
</gene>
<dbReference type="FunFam" id="1.10.3720.10:FF:000006">
    <property type="entry name" value="Glutamate/aspartate ABC transporter, permease protein GltK"/>
    <property type="match status" value="1"/>
</dbReference>
<dbReference type="NCBIfam" id="TIGR01726">
    <property type="entry name" value="HEQRo_perm_3TM"/>
    <property type="match status" value="1"/>
</dbReference>
<keyword evidence="9 13" id="KW-0472">Membrane</keyword>
<dbReference type="InterPro" id="IPR035906">
    <property type="entry name" value="MetI-like_sf"/>
</dbReference>
<dbReference type="RefSeq" id="WP_187084314.1">
    <property type="nucleotide sequence ID" value="NZ_JACORU010000013.1"/>
</dbReference>
<evidence type="ECO:0000256" key="6">
    <source>
        <dbReference type="ARBA" id="ARBA00022692"/>
    </source>
</evidence>
<evidence type="ECO:0000256" key="5">
    <source>
        <dbReference type="ARBA" id="ARBA00022475"/>
    </source>
</evidence>
<evidence type="ECO:0000313" key="16">
    <source>
        <dbReference type="Proteomes" id="UP000596827"/>
    </source>
</evidence>
<evidence type="ECO:0000256" key="1">
    <source>
        <dbReference type="ARBA" id="ARBA00003159"/>
    </source>
</evidence>
<dbReference type="PANTHER" id="PTHR30614:SF20">
    <property type="entry name" value="GLUTAMINE TRANSPORT SYSTEM PERMEASE PROTEIN GLNP"/>
    <property type="match status" value="1"/>
</dbReference>
<feature type="transmembrane region" description="Helical" evidence="13">
    <location>
        <begin position="191"/>
        <end position="211"/>
    </location>
</feature>
<dbReference type="InterPro" id="IPR010065">
    <property type="entry name" value="AA_ABC_transptr_permease_3TM"/>
</dbReference>
<organism evidence="15 16">
    <name type="scientific">Ramlibacter albus</name>
    <dbReference type="NCBI Taxonomy" id="2079448"/>
    <lineage>
        <taxon>Bacteria</taxon>
        <taxon>Pseudomonadati</taxon>
        <taxon>Pseudomonadota</taxon>
        <taxon>Betaproteobacteria</taxon>
        <taxon>Burkholderiales</taxon>
        <taxon>Comamonadaceae</taxon>
        <taxon>Ramlibacter</taxon>
    </lineage>
</organism>
<dbReference type="Gene3D" id="1.10.3720.10">
    <property type="entry name" value="MetI-like"/>
    <property type="match status" value="1"/>
</dbReference>
<evidence type="ECO:0000256" key="12">
    <source>
        <dbReference type="ARBA" id="ARBA00073645"/>
    </source>
</evidence>
<keyword evidence="4 13" id="KW-0813">Transport</keyword>
<comment type="function">
    <text evidence="1">Part of the binding-protein-dependent transport system for glutamine; probably responsible for the translocation of the substrate across the membrane.</text>
</comment>
<keyword evidence="16" id="KW-1185">Reference proteome</keyword>
<feature type="domain" description="ABC transmembrane type-1" evidence="14">
    <location>
        <begin position="21"/>
        <end position="210"/>
    </location>
</feature>
<keyword evidence="7" id="KW-0029">Amino-acid transport</keyword>
<dbReference type="EMBL" id="JACORU010000013">
    <property type="protein sequence ID" value="MBC5767823.1"/>
    <property type="molecule type" value="Genomic_DNA"/>
</dbReference>
<evidence type="ECO:0000256" key="10">
    <source>
        <dbReference type="ARBA" id="ARBA00060298"/>
    </source>
</evidence>
<comment type="subunit">
    <text evidence="11">The complex is composed of two ATP-binding proteins (GltL), two transmembrane proteins (GltJ and GltK) and a solute-binding protein (GltI).</text>
</comment>
<evidence type="ECO:0000313" key="15">
    <source>
        <dbReference type="EMBL" id="MBC5767823.1"/>
    </source>
</evidence>
<evidence type="ECO:0000256" key="4">
    <source>
        <dbReference type="ARBA" id="ARBA00022448"/>
    </source>
</evidence>
<dbReference type="PROSITE" id="PS50928">
    <property type="entry name" value="ABC_TM1"/>
    <property type="match status" value="1"/>
</dbReference>
<comment type="similarity">
    <text evidence="3">Belongs to the binding-protein-dependent transport system permease family. HisMQ subfamily.</text>
</comment>
<dbReference type="SUPFAM" id="SSF161098">
    <property type="entry name" value="MetI-like"/>
    <property type="match status" value="1"/>
</dbReference>
<keyword evidence="8 13" id="KW-1133">Transmembrane helix</keyword>
<accession>A0A923MCF7</accession>
<dbReference type="AlphaFoldDB" id="A0A923MCF7"/>
<dbReference type="InterPro" id="IPR000515">
    <property type="entry name" value="MetI-like"/>
</dbReference>
<evidence type="ECO:0000256" key="13">
    <source>
        <dbReference type="RuleBase" id="RU363032"/>
    </source>
</evidence>